<dbReference type="AlphaFoldDB" id="A0A414HVB6"/>
<keyword evidence="1" id="KW-0472">Membrane</keyword>
<evidence type="ECO:0000256" key="1">
    <source>
        <dbReference type="SAM" id="Phobius"/>
    </source>
</evidence>
<dbReference type="EMBL" id="QSJP01000001">
    <property type="protein sequence ID" value="RHD91633.1"/>
    <property type="molecule type" value="Genomic_DNA"/>
</dbReference>
<protein>
    <submittedName>
        <fullName evidence="2">Uncharacterized protein</fullName>
    </submittedName>
</protein>
<accession>A0A414HVB6</accession>
<keyword evidence="1" id="KW-1133">Transmembrane helix</keyword>
<organism evidence="2 3">
    <name type="scientific">Bacteroides thetaiotaomicron</name>
    <dbReference type="NCBI Taxonomy" id="818"/>
    <lineage>
        <taxon>Bacteria</taxon>
        <taxon>Pseudomonadati</taxon>
        <taxon>Bacteroidota</taxon>
        <taxon>Bacteroidia</taxon>
        <taxon>Bacteroidales</taxon>
        <taxon>Bacteroidaceae</taxon>
        <taxon>Bacteroides</taxon>
    </lineage>
</organism>
<feature type="transmembrane region" description="Helical" evidence="1">
    <location>
        <begin position="12"/>
        <end position="35"/>
    </location>
</feature>
<gene>
    <name evidence="2" type="ORF">DW780_01115</name>
</gene>
<comment type="caution">
    <text evidence="2">The sequence shown here is derived from an EMBL/GenBank/DDBJ whole genome shotgun (WGS) entry which is preliminary data.</text>
</comment>
<evidence type="ECO:0000313" key="3">
    <source>
        <dbReference type="Proteomes" id="UP000284785"/>
    </source>
</evidence>
<sequence length="124" mass="14178">MNEIYWMTVIGNLSTALTVIWIVALIIVVVMLFVLLVSEGDVIAEEDSKHSFFKWLKRFVVCGVIAAMTNIFIPTTKELLYIYGIGGTIDYIRTNDTAKRLPDKCIKVLDRFANKYIDEPKKDK</sequence>
<keyword evidence="1" id="KW-0812">Transmembrane</keyword>
<proteinExistence type="predicted"/>
<reference evidence="2 3" key="1">
    <citation type="submission" date="2018-08" db="EMBL/GenBank/DDBJ databases">
        <title>A genome reference for cultivated species of the human gut microbiota.</title>
        <authorList>
            <person name="Zou Y."/>
            <person name="Xue W."/>
            <person name="Luo G."/>
        </authorList>
    </citation>
    <scope>NUCLEOTIDE SEQUENCE [LARGE SCALE GENOMIC DNA]</scope>
    <source>
        <strain evidence="2 3">AM30-26</strain>
    </source>
</reference>
<evidence type="ECO:0000313" key="2">
    <source>
        <dbReference type="EMBL" id="RHD91633.1"/>
    </source>
</evidence>
<dbReference type="RefSeq" id="WP_118214337.1">
    <property type="nucleotide sequence ID" value="NZ_JADMTW010000022.1"/>
</dbReference>
<feature type="transmembrane region" description="Helical" evidence="1">
    <location>
        <begin position="55"/>
        <end position="73"/>
    </location>
</feature>
<dbReference type="Proteomes" id="UP000284785">
    <property type="component" value="Unassembled WGS sequence"/>
</dbReference>
<name>A0A414HVB6_BACT4</name>